<dbReference type="EMBL" id="JBBPBN010000286">
    <property type="protein sequence ID" value="KAK8490330.1"/>
    <property type="molecule type" value="Genomic_DNA"/>
</dbReference>
<gene>
    <name evidence="1" type="ORF">V6N11_045241</name>
</gene>
<protein>
    <submittedName>
        <fullName evidence="1">Uncharacterized protein</fullName>
    </submittedName>
</protein>
<name>A0ABR2AB66_9ROSI</name>
<proteinExistence type="predicted"/>
<keyword evidence="2" id="KW-1185">Reference proteome</keyword>
<evidence type="ECO:0000313" key="1">
    <source>
        <dbReference type="EMBL" id="KAK8490330.1"/>
    </source>
</evidence>
<dbReference type="Proteomes" id="UP001396334">
    <property type="component" value="Unassembled WGS sequence"/>
</dbReference>
<organism evidence="1 2">
    <name type="scientific">Hibiscus sabdariffa</name>
    <name type="common">roselle</name>
    <dbReference type="NCBI Taxonomy" id="183260"/>
    <lineage>
        <taxon>Eukaryota</taxon>
        <taxon>Viridiplantae</taxon>
        <taxon>Streptophyta</taxon>
        <taxon>Embryophyta</taxon>
        <taxon>Tracheophyta</taxon>
        <taxon>Spermatophyta</taxon>
        <taxon>Magnoliopsida</taxon>
        <taxon>eudicotyledons</taxon>
        <taxon>Gunneridae</taxon>
        <taxon>Pentapetalae</taxon>
        <taxon>rosids</taxon>
        <taxon>malvids</taxon>
        <taxon>Malvales</taxon>
        <taxon>Malvaceae</taxon>
        <taxon>Malvoideae</taxon>
        <taxon>Hibiscus</taxon>
    </lineage>
</organism>
<reference evidence="1 2" key="1">
    <citation type="journal article" date="2024" name="G3 (Bethesda)">
        <title>Genome assembly of Hibiscus sabdariffa L. provides insights into metabolisms of medicinal natural products.</title>
        <authorList>
            <person name="Kim T."/>
        </authorList>
    </citation>
    <scope>NUCLEOTIDE SEQUENCE [LARGE SCALE GENOMIC DNA]</scope>
    <source>
        <strain evidence="1">TK-2024</strain>
        <tissue evidence="1">Old leaves</tissue>
    </source>
</reference>
<accession>A0ABR2AB66</accession>
<evidence type="ECO:0000313" key="2">
    <source>
        <dbReference type="Proteomes" id="UP001396334"/>
    </source>
</evidence>
<sequence>MVDMEVGNEKSRLSHRGAPYDFSPLGEPMGATTGDFDVVVVPFVVASSDVWRVVLICPTFRLWLRVVRLSKMWVLRVLRMGMLMRIVGHLDQDITGDVGFALVIEIDLCVGGVGTVEMLLLHLNCGTVDNEVLQLGSSLRIDADVNGVVGSSLNISVANASVAVDVLYTDSGGTVDSEVLELSSGLHIGADVQDVVGSLQVESVTVNPVGLLASVGSQVEADMVSGLVSPNRFETLSIGVADHIVSPKKEKVATAGVGDLLNQLKPKGKGD</sequence>
<comment type="caution">
    <text evidence="1">The sequence shown here is derived from an EMBL/GenBank/DDBJ whole genome shotgun (WGS) entry which is preliminary data.</text>
</comment>